<evidence type="ECO:0000256" key="1">
    <source>
        <dbReference type="ARBA" id="ARBA00023015"/>
    </source>
</evidence>
<dbReference type="InterPro" id="IPR009057">
    <property type="entry name" value="Homeodomain-like_sf"/>
</dbReference>
<accession>A0ABY4MVX5</accession>
<dbReference type="PANTHER" id="PTHR30514">
    <property type="entry name" value="GLUCOKINASE"/>
    <property type="match status" value="1"/>
</dbReference>
<evidence type="ECO:0000259" key="5">
    <source>
        <dbReference type="PROSITE" id="PS51071"/>
    </source>
</evidence>
<evidence type="ECO:0000256" key="4">
    <source>
        <dbReference type="SAM" id="MobiDB-lite"/>
    </source>
</evidence>
<dbReference type="SUPFAM" id="SSF53697">
    <property type="entry name" value="SIS domain"/>
    <property type="match status" value="1"/>
</dbReference>
<evidence type="ECO:0000256" key="2">
    <source>
        <dbReference type="ARBA" id="ARBA00023125"/>
    </source>
</evidence>
<dbReference type="PROSITE" id="PS51071">
    <property type="entry name" value="HTH_RPIR"/>
    <property type="match status" value="1"/>
</dbReference>
<dbReference type="CDD" id="cd05013">
    <property type="entry name" value="SIS_RpiR"/>
    <property type="match status" value="1"/>
</dbReference>
<keyword evidence="3" id="KW-0804">Transcription</keyword>
<reference evidence="7" key="1">
    <citation type="submission" date="2022-05" db="EMBL/GenBank/DDBJ databases">
        <title>Complete genome sequence of toluene-degrading Gulosibacter sediminis strain ACHW.36C.</title>
        <authorList>
            <person name="Wai A.C."/>
            <person name="Lai G.K."/>
            <person name="Griffin S.D."/>
            <person name="Leung F.C."/>
        </authorList>
    </citation>
    <scope>NUCLEOTIDE SEQUENCE [LARGE SCALE GENOMIC DNA]</scope>
    <source>
        <strain evidence="7">ACHW.36C</strain>
    </source>
</reference>
<dbReference type="InterPro" id="IPR047640">
    <property type="entry name" value="RpiR-like"/>
</dbReference>
<dbReference type="Gene3D" id="1.10.10.10">
    <property type="entry name" value="Winged helix-like DNA-binding domain superfamily/Winged helix DNA-binding domain"/>
    <property type="match status" value="1"/>
</dbReference>
<dbReference type="InterPro" id="IPR000281">
    <property type="entry name" value="HTH_RpiR"/>
</dbReference>
<evidence type="ECO:0000313" key="7">
    <source>
        <dbReference type="EMBL" id="UQN13949.1"/>
    </source>
</evidence>
<dbReference type="Pfam" id="PF01418">
    <property type="entry name" value="HTH_6"/>
    <property type="match status" value="1"/>
</dbReference>
<keyword evidence="2" id="KW-0238">DNA-binding</keyword>
<dbReference type="InterPro" id="IPR001347">
    <property type="entry name" value="SIS_dom"/>
</dbReference>
<dbReference type="InterPro" id="IPR035472">
    <property type="entry name" value="RpiR-like_SIS"/>
</dbReference>
<dbReference type="InterPro" id="IPR036388">
    <property type="entry name" value="WH-like_DNA-bd_sf"/>
</dbReference>
<dbReference type="PROSITE" id="PS51464">
    <property type="entry name" value="SIS"/>
    <property type="match status" value="1"/>
</dbReference>
<dbReference type="PANTHER" id="PTHR30514:SF1">
    <property type="entry name" value="HTH-TYPE TRANSCRIPTIONAL REGULATOR HEXR-RELATED"/>
    <property type="match status" value="1"/>
</dbReference>
<feature type="region of interest" description="Disordered" evidence="4">
    <location>
        <begin position="1"/>
        <end position="26"/>
    </location>
</feature>
<keyword evidence="1" id="KW-0805">Transcription regulation</keyword>
<feature type="domain" description="HTH rpiR-type" evidence="5">
    <location>
        <begin position="9"/>
        <end position="85"/>
    </location>
</feature>
<dbReference type="Gene3D" id="3.40.50.10490">
    <property type="entry name" value="Glucose-6-phosphate isomerase like protein, domain 1"/>
    <property type="match status" value="1"/>
</dbReference>
<dbReference type="InterPro" id="IPR046348">
    <property type="entry name" value="SIS_dom_sf"/>
</dbReference>
<evidence type="ECO:0000256" key="3">
    <source>
        <dbReference type="ARBA" id="ARBA00023163"/>
    </source>
</evidence>
<name>A0ABY4MVX5_9MICO</name>
<protein>
    <submittedName>
        <fullName evidence="7">MurR/RpiR family transcriptional regulator</fullName>
    </submittedName>
</protein>
<organism evidence="7">
    <name type="scientific">Gulosibacter sediminis</name>
    <dbReference type="NCBI Taxonomy" id="1729695"/>
    <lineage>
        <taxon>Bacteria</taxon>
        <taxon>Bacillati</taxon>
        <taxon>Actinomycetota</taxon>
        <taxon>Actinomycetes</taxon>
        <taxon>Micrococcales</taxon>
        <taxon>Microbacteriaceae</taxon>
        <taxon>Gulosibacter</taxon>
    </lineage>
</organism>
<dbReference type="Pfam" id="PF01380">
    <property type="entry name" value="SIS"/>
    <property type="match status" value="1"/>
</dbReference>
<evidence type="ECO:0000259" key="6">
    <source>
        <dbReference type="PROSITE" id="PS51464"/>
    </source>
</evidence>
<dbReference type="SUPFAM" id="SSF46689">
    <property type="entry name" value="Homeodomain-like"/>
    <property type="match status" value="1"/>
</dbReference>
<gene>
    <name evidence="7" type="ORF">M3M28_07685</name>
</gene>
<feature type="domain" description="SIS" evidence="6">
    <location>
        <begin position="131"/>
        <end position="272"/>
    </location>
</feature>
<dbReference type="EMBL" id="CP097160">
    <property type="protein sequence ID" value="UQN13949.1"/>
    <property type="molecule type" value="Genomic_DNA"/>
</dbReference>
<proteinExistence type="predicted"/>
<sequence>MSWQGSSDAPPSARIGSLSPSLQPGERRVAEAIVADRSGAVERTAQELADAVGVGRTTVIRAAQSLGYEGYPQLRVALAQELALEGSARDAAGEDAGDGTLVGSVRAGVQRFGARLGHTVSALTEESVGAFVRGLDEAERVLVIANGLSSSLGLDLVLRLNSAGRPAEMLMDSMSQQISARLLGAGSVCVVLSGSGANRSTLEAMRAAKASGARVLAITSFARSVLADEADVVLVVPPINESFQDELIHTSRAALMLLTEQLVDQLIAHRGDRGRDAQAAAVSMLGGGLHE</sequence>